<proteinExistence type="predicted"/>
<evidence type="ECO:0000256" key="1">
    <source>
        <dbReference type="SAM" id="SignalP"/>
    </source>
</evidence>
<protein>
    <submittedName>
        <fullName evidence="2">Uncharacterized protein</fullName>
    </submittedName>
</protein>
<keyword evidence="1" id="KW-0732">Signal</keyword>
<organism evidence="2 3">
    <name type="scientific">Tannerella forsythia</name>
    <name type="common">Bacteroides forsythus</name>
    <dbReference type="NCBI Taxonomy" id="28112"/>
    <lineage>
        <taxon>Bacteria</taxon>
        <taxon>Pseudomonadati</taxon>
        <taxon>Bacteroidota</taxon>
        <taxon>Bacteroidia</taxon>
        <taxon>Bacteroidales</taxon>
        <taxon>Tannerellaceae</taxon>
        <taxon>Tannerella</taxon>
    </lineage>
</organism>
<accession>A0A2A6EAN5</accession>
<sequence length="112" mass="12553">MKMKTRHDYPILLLALIAGLMGFTTGATWAQDTQRPTANGYISGYRLCCGQEEVSDTYRFSNGTMKLNVNPVTKEVEVLLVNGKIRTMSENNNAGDSKEHIFSISYKEKITE</sequence>
<dbReference type="Proteomes" id="UP000219259">
    <property type="component" value="Unassembled WGS sequence"/>
</dbReference>
<dbReference type="AlphaFoldDB" id="A0A2A6EAN5"/>
<gene>
    <name evidence="2" type="ORF">CLI86_02965</name>
</gene>
<name>A0A2A6EAN5_TANFO</name>
<dbReference type="EMBL" id="NSLJ01000005">
    <property type="protein sequence ID" value="PDP44627.1"/>
    <property type="molecule type" value="Genomic_DNA"/>
</dbReference>
<feature type="signal peptide" evidence="1">
    <location>
        <begin position="1"/>
        <end position="30"/>
    </location>
</feature>
<evidence type="ECO:0000313" key="3">
    <source>
        <dbReference type="Proteomes" id="UP000219259"/>
    </source>
</evidence>
<dbReference type="RefSeq" id="WP_014225973.1">
    <property type="nucleotide sequence ID" value="NZ_JBHRHB010000013.1"/>
</dbReference>
<comment type="caution">
    <text evidence="2">The sequence shown here is derived from an EMBL/GenBank/DDBJ whole genome shotgun (WGS) entry which is preliminary data.</text>
</comment>
<reference evidence="2 3" key="1">
    <citation type="submission" date="2017-09" db="EMBL/GenBank/DDBJ databases">
        <title>Phase variable restriction modification systems are present in the genome sequences of periodontal pathogens Prevotella intermedia, Tannerella forsythia and Porphyromonas gingivalis.</title>
        <authorList>
            <person name="Haigh R.D."/>
            <person name="Crawford L."/>
            <person name="Ralph J."/>
            <person name="Wanford J."/>
            <person name="Vartoukian S.R."/>
            <person name="Hijazib K."/>
            <person name="Wade W."/>
            <person name="Oggioni M.R."/>
        </authorList>
    </citation>
    <scope>NUCLEOTIDE SEQUENCE [LARGE SCALE GENOMIC DNA]</scope>
    <source>
        <strain evidence="2 3">WW11663</strain>
    </source>
</reference>
<evidence type="ECO:0000313" key="2">
    <source>
        <dbReference type="EMBL" id="PDP44627.1"/>
    </source>
</evidence>
<feature type="chain" id="PRO_5012020661" evidence="1">
    <location>
        <begin position="31"/>
        <end position="112"/>
    </location>
</feature>